<dbReference type="CDD" id="cd02603">
    <property type="entry name" value="HAD_sEH-N_like"/>
    <property type="match status" value="1"/>
</dbReference>
<dbReference type="Proteomes" id="UP001163821">
    <property type="component" value="Unassembled WGS sequence"/>
</dbReference>
<dbReference type="Gene3D" id="1.10.150.240">
    <property type="entry name" value="Putative phosphatase, domain 2"/>
    <property type="match status" value="1"/>
</dbReference>
<organism evidence="1 2">
    <name type="scientific">Gaoshiqia sediminis</name>
    <dbReference type="NCBI Taxonomy" id="2986998"/>
    <lineage>
        <taxon>Bacteria</taxon>
        <taxon>Pseudomonadati</taxon>
        <taxon>Bacteroidota</taxon>
        <taxon>Bacteroidia</taxon>
        <taxon>Marinilabiliales</taxon>
        <taxon>Prolixibacteraceae</taxon>
        <taxon>Gaoshiqia</taxon>
    </lineage>
</organism>
<dbReference type="SUPFAM" id="SSF56784">
    <property type="entry name" value="HAD-like"/>
    <property type="match status" value="1"/>
</dbReference>
<dbReference type="NCBIfam" id="TIGR01509">
    <property type="entry name" value="HAD-SF-IA-v3"/>
    <property type="match status" value="1"/>
</dbReference>
<dbReference type="InterPro" id="IPR023214">
    <property type="entry name" value="HAD_sf"/>
</dbReference>
<dbReference type="InterPro" id="IPR006439">
    <property type="entry name" value="HAD-SF_hydro_IA"/>
</dbReference>
<proteinExistence type="predicted"/>
<dbReference type="SFLD" id="SFLDG01129">
    <property type="entry name" value="C1.5:_HAD__Beta-PGM__Phosphata"/>
    <property type="match status" value="1"/>
</dbReference>
<protein>
    <submittedName>
        <fullName evidence="1">HAD family phosphatase</fullName>
    </submittedName>
</protein>
<evidence type="ECO:0000313" key="1">
    <source>
        <dbReference type="EMBL" id="MCW0483789.1"/>
    </source>
</evidence>
<evidence type="ECO:0000313" key="2">
    <source>
        <dbReference type="Proteomes" id="UP001163821"/>
    </source>
</evidence>
<dbReference type="PANTHER" id="PTHR43611">
    <property type="entry name" value="ALPHA-D-GLUCOSE 1-PHOSPHATE PHOSPHATASE"/>
    <property type="match status" value="1"/>
</dbReference>
<dbReference type="PANTHER" id="PTHR43611:SF3">
    <property type="entry name" value="FLAVIN MONONUCLEOTIDE HYDROLASE 1, CHLOROPLATIC"/>
    <property type="match status" value="1"/>
</dbReference>
<gene>
    <name evidence="1" type="ORF">N2K84_13680</name>
</gene>
<comment type="caution">
    <text evidence="1">The sequence shown here is derived from an EMBL/GenBank/DDBJ whole genome shotgun (WGS) entry which is preliminary data.</text>
</comment>
<name>A0AA41Y879_9BACT</name>
<dbReference type="AlphaFoldDB" id="A0AA41Y879"/>
<dbReference type="EMBL" id="JAPAAF010000022">
    <property type="protein sequence ID" value="MCW0483789.1"/>
    <property type="molecule type" value="Genomic_DNA"/>
</dbReference>
<dbReference type="RefSeq" id="WP_282592384.1">
    <property type="nucleotide sequence ID" value="NZ_JAPAAF010000022.1"/>
</dbReference>
<dbReference type="InterPro" id="IPR023198">
    <property type="entry name" value="PGP-like_dom2"/>
</dbReference>
<keyword evidence="2" id="KW-1185">Reference proteome</keyword>
<dbReference type="InterPro" id="IPR036412">
    <property type="entry name" value="HAD-like_sf"/>
</dbReference>
<accession>A0AA41Y879</accession>
<sequence length="213" mass="24023">MNELNATVKNIIFDLGGVLLDIDPDLSIEAFRKLGMPDLIKPGGWGYHHEVFLNMEQGLLSDDEFRNGIRALLPRPVSSELIDEAWCAMIIDFPLQKVQLLQKLQADYRLYLFSNTNSIHITCFHQLFREKFNFSLSDLFVKDYYSSEIGLRKPSLESFGFVLNDAGLLPAETLFIDDSGKNIEGAQQAGMQTVHFTPGMELSAIFGNGFSHQ</sequence>
<reference evidence="1" key="1">
    <citation type="submission" date="2022-10" db="EMBL/GenBank/DDBJ databases">
        <title>Gaoshiqiia sediminis gen. nov., sp. nov., isolated from coastal sediment.</title>
        <authorList>
            <person name="Yu W.X."/>
            <person name="Mu D.S."/>
            <person name="Du J.Z."/>
            <person name="Liang Y.Q."/>
        </authorList>
    </citation>
    <scope>NUCLEOTIDE SEQUENCE</scope>
    <source>
        <strain evidence="1">A06</strain>
    </source>
</reference>
<dbReference type="Pfam" id="PF00702">
    <property type="entry name" value="Hydrolase"/>
    <property type="match status" value="1"/>
</dbReference>
<dbReference type="Gene3D" id="3.40.50.1000">
    <property type="entry name" value="HAD superfamily/HAD-like"/>
    <property type="match status" value="1"/>
</dbReference>
<dbReference type="SFLD" id="SFLDS00003">
    <property type="entry name" value="Haloacid_Dehalogenase"/>
    <property type="match status" value="1"/>
</dbReference>